<sequence>MLGFFGEINPRFFPGPNRIPTAVIVTERASWDRSEPVANESDPTTVPEHFPEFGLFGSGGEGPSSLVGRKRSRLQDGFTSPSSPKGFAQSIPQERFNATKSVCVCCSSILGVERGDRASPSSTDEGGSQNLHPFKANFLLLLKESTPENSTASPRVSNRFHFRFEMAL</sequence>
<evidence type="ECO:0000256" key="1">
    <source>
        <dbReference type="SAM" id="MobiDB-lite"/>
    </source>
</evidence>
<keyword evidence="3" id="KW-1185">Reference proteome</keyword>
<reference evidence="2 3" key="1">
    <citation type="submission" date="2024-04" db="EMBL/GenBank/DDBJ databases">
        <authorList>
            <person name="Fracassetti M."/>
        </authorList>
    </citation>
    <scope>NUCLEOTIDE SEQUENCE [LARGE SCALE GENOMIC DNA]</scope>
</reference>
<dbReference type="Proteomes" id="UP001497516">
    <property type="component" value="Chromosome 5"/>
</dbReference>
<protein>
    <submittedName>
        <fullName evidence="2">Uncharacterized protein</fullName>
    </submittedName>
</protein>
<feature type="region of interest" description="Disordered" evidence="1">
    <location>
        <begin position="57"/>
        <end position="89"/>
    </location>
</feature>
<dbReference type="EMBL" id="OZ034818">
    <property type="protein sequence ID" value="CAL1388869.1"/>
    <property type="molecule type" value="Genomic_DNA"/>
</dbReference>
<evidence type="ECO:0000313" key="3">
    <source>
        <dbReference type="Proteomes" id="UP001497516"/>
    </source>
</evidence>
<accession>A0AAV2EST7</accession>
<evidence type="ECO:0000313" key="2">
    <source>
        <dbReference type="EMBL" id="CAL1388869.1"/>
    </source>
</evidence>
<proteinExistence type="predicted"/>
<organism evidence="2 3">
    <name type="scientific">Linum trigynum</name>
    <dbReference type="NCBI Taxonomy" id="586398"/>
    <lineage>
        <taxon>Eukaryota</taxon>
        <taxon>Viridiplantae</taxon>
        <taxon>Streptophyta</taxon>
        <taxon>Embryophyta</taxon>
        <taxon>Tracheophyta</taxon>
        <taxon>Spermatophyta</taxon>
        <taxon>Magnoliopsida</taxon>
        <taxon>eudicotyledons</taxon>
        <taxon>Gunneridae</taxon>
        <taxon>Pentapetalae</taxon>
        <taxon>rosids</taxon>
        <taxon>fabids</taxon>
        <taxon>Malpighiales</taxon>
        <taxon>Linaceae</taxon>
        <taxon>Linum</taxon>
    </lineage>
</organism>
<dbReference type="AlphaFoldDB" id="A0AAV2EST7"/>
<gene>
    <name evidence="2" type="ORF">LTRI10_LOCUS29769</name>
</gene>
<name>A0AAV2EST7_9ROSI</name>